<dbReference type="Gene3D" id="3.40.50.2000">
    <property type="entry name" value="Glycogen Phosphorylase B"/>
    <property type="match status" value="1"/>
</dbReference>
<dbReference type="InterPro" id="IPR007235">
    <property type="entry name" value="Glyco_trans_28_C"/>
</dbReference>
<dbReference type="PANTHER" id="PTHR43025">
    <property type="entry name" value="MONOGALACTOSYLDIACYLGLYCEROL SYNTHASE"/>
    <property type="match status" value="1"/>
</dbReference>
<accession>A0ABY1JS20</accession>
<feature type="domain" description="Diacylglycerol glucosyltransferase N-terminal" evidence="6">
    <location>
        <begin position="28"/>
        <end position="192"/>
    </location>
</feature>
<reference evidence="7 8" key="1">
    <citation type="submission" date="2017-01" db="EMBL/GenBank/DDBJ databases">
        <authorList>
            <person name="Varghese N."/>
            <person name="Submissions S."/>
        </authorList>
    </citation>
    <scope>NUCLEOTIDE SEQUENCE [LARGE SCALE GENOMIC DNA]</scope>
    <source>
        <strain evidence="7 8">ATCC 23464</strain>
    </source>
</reference>
<protein>
    <submittedName>
        <fullName evidence="7">Processive 1,2-diacylglycerol beta-glucosyltransferase</fullName>
    </submittedName>
</protein>
<organism evidence="7 8">
    <name type="scientific">Paenibacillus macquariensis</name>
    <dbReference type="NCBI Taxonomy" id="948756"/>
    <lineage>
        <taxon>Bacteria</taxon>
        <taxon>Bacillati</taxon>
        <taxon>Bacillota</taxon>
        <taxon>Bacilli</taxon>
        <taxon>Bacillales</taxon>
        <taxon>Paenibacillaceae</taxon>
        <taxon>Paenibacillus</taxon>
    </lineage>
</organism>
<evidence type="ECO:0000313" key="7">
    <source>
        <dbReference type="EMBL" id="SIQ66978.1"/>
    </source>
</evidence>
<evidence type="ECO:0000256" key="4">
    <source>
        <dbReference type="ARBA" id="ARBA00022679"/>
    </source>
</evidence>
<evidence type="ECO:0000313" key="8">
    <source>
        <dbReference type="Proteomes" id="UP000186666"/>
    </source>
</evidence>
<dbReference type="InterPro" id="IPR009695">
    <property type="entry name" value="Diacylglyc_glucosyltr_N"/>
</dbReference>
<feature type="domain" description="Glycosyl transferase family 28 C-terminal" evidence="5">
    <location>
        <begin position="235"/>
        <end position="359"/>
    </location>
</feature>
<sequence>MENLAGIGDCKVIKKRVLLLSEGFGAGHTQAAYALASSIRKLSPDIQTKVLELGSFLNPRVAPLIITAYKKTITSQPRLVGLMYKHQYKKPLNRLTTLALHRIFYTHTRNVVNQLRPDVIVCTHPIPNAVISRLKRLGVNVPLCTVITDYDAHGTWISSEVDRFLVSTPEVKYKLMRRGVPLSHILVTGIPVHPNFWEHPSKETIREKFHFKDMPTVLVMAGGWGITSDDIVNDYLSNWSDRIQIIFCLGNNDKSRLKMESDPKYNHPNIHLFGFVKEIDQFMEVSDVLITKPGGMTCSEGLSKGIPMLFHHPLPGQEEENCQYFTAQGLGEPITSIAVIEKWMNKLIYEYIKISNRRQKHLDNIAKYHPMQSAKSIIDMFELNKVPS</sequence>
<keyword evidence="3" id="KW-0328">Glycosyltransferase</keyword>
<dbReference type="InterPro" id="IPR050519">
    <property type="entry name" value="Glycosyltransf_28_UgtP"/>
</dbReference>
<evidence type="ECO:0000259" key="6">
    <source>
        <dbReference type="Pfam" id="PF06925"/>
    </source>
</evidence>
<evidence type="ECO:0000256" key="3">
    <source>
        <dbReference type="ARBA" id="ARBA00022676"/>
    </source>
</evidence>
<evidence type="ECO:0000259" key="5">
    <source>
        <dbReference type="Pfam" id="PF04101"/>
    </source>
</evidence>
<dbReference type="SUPFAM" id="SSF53756">
    <property type="entry name" value="UDP-Glycosyltransferase/glycogen phosphorylase"/>
    <property type="match status" value="1"/>
</dbReference>
<dbReference type="Pfam" id="PF04101">
    <property type="entry name" value="Glyco_tran_28_C"/>
    <property type="match status" value="1"/>
</dbReference>
<proteinExistence type="inferred from homology"/>
<comment type="caution">
    <text evidence="7">The sequence shown here is derived from an EMBL/GenBank/DDBJ whole genome shotgun (WGS) entry which is preliminary data.</text>
</comment>
<dbReference type="Pfam" id="PF06925">
    <property type="entry name" value="MGDG_synth"/>
    <property type="match status" value="1"/>
</dbReference>
<comment type="subcellular location">
    <subcellularLocation>
        <location evidence="1">Membrane</location>
    </subcellularLocation>
</comment>
<comment type="similarity">
    <text evidence="2">Belongs to the glycosyltransferase 28 family.</text>
</comment>
<keyword evidence="4" id="KW-0808">Transferase</keyword>
<name>A0ABY1JS20_9BACL</name>
<dbReference type="Proteomes" id="UP000186666">
    <property type="component" value="Unassembled WGS sequence"/>
</dbReference>
<gene>
    <name evidence="7" type="ORF">SAMN05421578_103274</name>
</gene>
<dbReference type="PANTHER" id="PTHR43025:SF3">
    <property type="entry name" value="MONOGALACTOSYLDIACYLGLYCEROL SYNTHASE 1, CHLOROPLASTIC"/>
    <property type="match status" value="1"/>
</dbReference>
<keyword evidence="8" id="KW-1185">Reference proteome</keyword>
<evidence type="ECO:0000256" key="1">
    <source>
        <dbReference type="ARBA" id="ARBA00004370"/>
    </source>
</evidence>
<evidence type="ECO:0000256" key="2">
    <source>
        <dbReference type="ARBA" id="ARBA00006962"/>
    </source>
</evidence>
<dbReference type="EMBL" id="FTNK01000003">
    <property type="protein sequence ID" value="SIQ66978.1"/>
    <property type="molecule type" value="Genomic_DNA"/>
</dbReference>